<sequence>MAKVIGISGFESSIPFKRKHWPGLEEREYRISQGHDSAAVLVVNGRIVAGAAEERFNRKKHTGDFPIGAVSYCLETAGLKPSDIDVISHGFDYAPYKAAFMLDPTSARQYREVFSREKLLSQVDQHLPGFPARKVHHVNHHLSHAASAYYTSGWDECLVVILDGMGEVHAVTVYHAHDNAIDKLAEITAQDSIGILYSTLTLHLGFDFNSDEYKIMGLAPYGDPARHRAFFERTVELRDDGLIRIPLLRLNTERHDRETYGATRRHLGEYLIPARAPDGDVTDDHRDVAAALQECLDSVMLHICGHFGRSTGLRRLAMAGGVALNCTANGRLLQSGLFDEIYVQPAAGDDGSALGAALWSASRDSGVKNVRMPVPFLGPAPTQTEIYRALADTVGRIEITRFPDLDETCAAAARLIAAGRVLGWYRGRMEFGPRALGHRSILADPGHPDMRDRINAMVKMREAFRPFAPAVSLEQVHDWFEVPKGLELPYMIMTADVRPEHRAALPAITHVNGSARVQTVGVRDNPEFHALLRAVGRATGREMVLNTSFNVKGQPIVNTPREAIDTFLGTGIEYLFLENVLVRRAGQM</sequence>
<dbReference type="PANTHER" id="PTHR34847">
    <property type="entry name" value="NODULATION PROTEIN U"/>
    <property type="match status" value="1"/>
</dbReference>
<proteinExistence type="inferred from homology"/>
<dbReference type="InterPro" id="IPR031730">
    <property type="entry name" value="Carbam_trans_C"/>
</dbReference>
<evidence type="ECO:0000313" key="5">
    <source>
        <dbReference type="Proteomes" id="UP000198992"/>
    </source>
</evidence>
<dbReference type="InterPro" id="IPR003696">
    <property type="entry name" value="Carbtransf_dom"/>
</dbReference>
<evidence type="ECO:0000259" key="3">
    <source>
        <dbReference type="Pfam" id="PF16861"/>
    </source>
</evidence>
<dbReference type="Proteomes" id="UP000198992">
    <property type="component" value="Unassembled WGS sequence"/>
</dbReference>
<gene>
    <name evidence="4" type="ORF">SAMN05444164_7790</name>
</gene>
<name>A0A1H5I6M2_9BRAD</name>
<dbReference type="RefSeq" id="WP_092124938.1">
    <property type="nucleotide sequence ID" value="NZ_FNTH01000001.1"/>
</dbReference>
<dbReference type="InterPro" id="IPR038152">
    <property type="entry name" value="Carbam_trans_C_sf"/>
</dbReference>
<dbReference type="InterPro" id="IPR051338">
    <property type="entry name" value="NodU/CmcH_Carbamoyltrnsfr"/>
</dbReference>
<dbReference type="GO" id="GO:0016740">
    <property type="term" value="F:transferase activity"/>
    <property type="evidence" value="ECO:0007669"/>
    <property type="project" value="UniProtKB-KW"/>
</dbReference>
<feature type="domain" description="Carbamoyltransferase C-terminal" evidence="3">
    <location>
        <begin position="413"/>
        <end position="584"/>
    </location>
</feature>
<evidence type="ECO:0000256" key="1">
    <source>
        <dbReference type="ARBA" id="ARBA00006129"/>
    </source>
</evidence>
<protein>
    <submittedName>
        <fullName evidence="4">Carbamoyltransferase</fullName>
    </submittedName>
</protein>
<accession>A0A1H5I6M2</accession>
<comment type="similarity">
    <text evidence="1">Belongs to the NodU/CmcH family.</text>
</comment>
<evidence type="ECO:0000259" key="2">
    <source>
        <dbReference type="Pfam" id="PF02543"/>
    </source>
</evidence>
<dbReference type="OrthoDB" id="9780777at2"/>
<organism evidence="4 5">
    <name type="scientific">Bradyrhizobium erythrophlei</name>
    <dbReference type="NCBI Taxonomy" id="1437360"/>
    <lineage>
        <taxon>Bacteria</taxon>
        <taxon>Pseudomonadati</taxon>
        <taxon>Pseudomonadota</taxon>
        <taxon>Alphaproteobacteria</taxon>
        <taxon>Hyphomicrobiales</taxon>
        <taxon>Nitrobacteraceae</taxon>
        <taxon>Bradyrhizobium</taxon>
    </lineage>
</organism>
<dbReference type="SUPFAM" id="SSF53067">
    <property type="entry name" value="Actin-like ATPase domain"/>
    <property type="match status" value="1"/>
</dbReference>
<dbReference type="Pfam" id="PF02543">
    <property type="entry name" value="Carbam_trans_N"/>
    <property type="match status" value="1"/>
</dbReference>
<dbReference type="EMBL" id="FNTH01000001">
    <property type="protein sequence ID" value="SEE35724.1"/>
    <property type="molecule type" value="Genomic_DNA"/>
</dbReference>
<dbReference type="Gene3D" id="3.30.420.40">
    <property type="match status" value="2"/>
</dbReference>
<dbReference type="InterPro" id="IPR043129">
    <property type="entry name" value="ATPase_NBD"/>
</dbReference>
<evidence type="ECO:0000313" key="4">
    <source>
        <dbReference type="EMBL" id="SEE35724.1"/>
    </source>
</evidence>
<feature type="domain" description="Carbamoyltransferase" evidence="2">
    <location>
        <begin position="35"/>
        <end position="358"/>
    </location>
</feature>
<reference evidence="4 5" key="1">
    <citation type="submission" date="2016-10" db="EMBL/GenBank/DDBJ databases">
        <authorList>
            <person name="de Groot N.N."/>
        </authorList>
    </citation>
    <scope>NUCLEOTIDE SEQUENCE [LARGE SCALE GENOMIC DNA]</scope>
    <source>
        <strain evidence="4 5">MT12</strain>
    </source>
</reference>
<dbReference type="Gene3D" id="3.90.870.20">
    <property type="entry name" value="Carbamoyltransferase, C-terminal domain"/>
    <property type="match status" value="1"/>
</dbReference>
<keyword evidence="4" id="KW-0808">Transferase</keyword>
<dbReference type="Pfam" id="PF16861">
    <property type="entry name" value="Carbam_trans_C"/>
    <property type="match status" value="1"/>
</dbReference>
<dbReference type="AlphaFoldDB" id="A0A1H5I6M2"/>
<dbReference type="PANTHER" id="PTHR34847:SF1">
    <property type="entry name" value="NODULATION PROTEIN U"/>
    <property type="match status" value="1"/>
</dbReference>